<evidence type="ECO:0000256" key="9">
    <source>
        <dbReference type="SAM" id="MobiDB-lite"/>
    </source>
</evidence>
<keyword evidence="6" id="KW-0347">Helicase</keyword>
<dbReference type="InterPro" id="IPR050628">
    <property type="entry name" value="SNF2_RAD54_helicase_TF"/>
</dbReference>
<comment type="subcellular location">
    <subcellularLocation>
        <location evidence="1">Nucleus</location>
    </subcellularLocation>
</comment>
<keyword evidence="13" id="KW-1185">Reference proteome</keyword>
<evidence type="ECO:0000256" key="7">
    <source>
        <dbReference type="ARBA" id="ARBA00022840"/>
    </source>
</evidence>
<keyword evidence="7" id="KW-0067">ATP-binding</keyword>
<keyword evidence="5" id="KW-0378">Hydrolase</keyword>
<reference evidence="12" key="1">
    <citation type="journal article" date="2020" name="bioRxiv">
        <title>Hybrid origin of Populus tomentosa Carr. identified through genome sequencing and phylogenomic analysis.</title>
        <authorList>
            <person name="An X."/>
            <person name="Gao K."/>
            <person name="Chen Z."/>
            <person name="Li J."/>
            <person name="Yang X."/>
            <person name="Yang X."/>
            <person name="Zhou J."/>
            <person name="Guo T."/>
            <person name="Zhao T."/>
            <person name="Huang S."/>
            <person name="Miao D."/>
            <person name="Khan W.U."/>
            <person name="Rao P."/>
            <person name="Ye M."/>
            <person name="Lei B."/>
            <person name="Liao W."/>
            <person name="Wang J."/>
            <person name="Ji L."/>
            <person name="Li Y."/>
            <person name="Guo B."/>
            <person name="Mustafa N.S."/>
            <person name="Li S."/>
            <person name="Yun Q."/>
            <person name="Keller S.R."/>
            <person name="Mao J."/>
            <person name="Zhang R."/>
            <person name="Strauss S.H."/>
        </authorList>
    </citation>
    <scope>NUCLEOTIDE SEQUENCE</scope>
    <source>
        <strain evidence="12">GM15</strain>
        <tissue evidence="12">Leaf</tissue>
    </source>
</reference>
<dbReference type="Pfam" id="PF00176">
    <property type="entry name" value="SNF2-rel_dom"/>
    <property type="match status" value="1"/>
</dbReference>
<keyword evidence="8" id="KW-0539">Nucleus</keyword>
<evidence type="ECO:0000256" key="1">
    <source>
        <dbReference type="ARBA" id="ARBA00004123"/>
    </source>
</evidence>
<dbReference type="AlphaFoldDB" id="A0A8X7YE19"/>
<feature type="compositionally biased region" description="Basic and acidic residues" evidence="9">
    <location>
        <begin position="240"/>
        <end position="267"/>
    </location>
</feature>
<dbReference type="InterPro" id="IPR001650">
    <property type="entry name" value="Helicase_C-like"/>
</dbReference>
<evidence type="ECO:0000313" key="13">
    <source>
        <dbReference type="Proteomes" id="UP000886885"/>
    </source>
</evidence>
<dbReference type="OrthoDB" id="827024at2759"/>
<dbReference type="GO" id="GO:0008270">
    <property type="term" value="F:zinc ion binding"/>
    <property type="evidence" value="ECO:0007669"/>
    <property type="project" value="UniProtKB-KW"/>
</dbReference>
<protein>
    <submittedName>
        <fullName evidence="12">Uncharacterized protein</fullName>
    </submittedName>
</protein>
<dbReference type="SMART" id="SM00487">
    <property type="entry name" value="DEXDc"/>
    <property type="match status" value="1"/>
</dbReference>
<dbReference type="Pfam" id="PF00271">
    <property type="entry name" value="Helicase_C"/>
    <property type="match status" value="1"/>
</dbReference>
<dbReference type="PANTHER" id="PTHR45626:SF17">
    <property type="entry name" value="HELICASE-LIKE TRANSCRIPTION FACTOR"/>
    <property type="match status" value="1"/>
</dbReference>
<feature type="region of interest" description="Disordered" evidence="9">
    <location>
        <begin position="233"/>
        <end position="267"/>
    </location>
</feature>
<evidence type="ECO:0000256" key="2">
    <source>
        <dbReference type="ARBA" id="ARBA00022723"/>
    </source>
</evidence>
<proteinExistence type="predicted"/>
<evidence type="ECO:0000256" key="6">
    <source>
        <dbReference type="ARBA" id="ARBA00022806"/>
    </source>
</evidence>
<evidence type="ECO:0000256" key="5">
    <source>
        <dbReference type="ARBA" id="ARBA00022801"/>
    </source>
</evidence>
<dbReference type="GO" id="GO:0006281">
    <property type="term" value="P:DNA repair"/>
    <property type="evidence" value="ECO:0007669"/>
    <property type="project" value="TreeGrafter"/>
</dbReference>
<organism evidence="12 13">
    <name type="scientific">Populus tomentosa</name>
    <name type="common">Chinese white poplar</name>
    <dbReference type="NCBI Taxonomy" id="118781"/>
    <lineage>
        <taxon>Eukaryota</taxon>
        <taxon>Viridiplantae</taxon>
        <taxon>Streptophyta</taxon>
        <taxon>Embryophyta</taxon>
        <taxon>Tracheophyta</taxon>
        <taxon>Spermatophyta</taxon>
        <taxon>Magnoliopsida</taxon>
        <taxon>eudicotyledons</taxon>
        <taxon>Gunneridae</taxon>
        <taxon>Pentapetalae</taxon>
        <taxon>rosids</taxon>
        <taxon>fabids</taxon>
        <taxon>Malpighiales</taxon>
        <taxon>Salicaceae</taxon>
        <taxon>Saliceae</taxon>
        <taxon>Populus</taxon>
    </lineage>
</organism>
<dbReference type="PANTHER" id="PTHR45626">
    <property type="entry name" value="TRANSCRIPTION TERMINATION FACTOR 2-RELATED"/>
    <property type="match status" value="1"/>
</dbReference>
<feature type="region of interest" description="Disordered" evidence="9">
    <location>
        <begin position="936"/>
        <end position="955"/>
    </location>
</feature>
<name>A0A8X7YE19_POPTO</name>
<feature type="domain" description="Helicase C-terminal" evidence="11">
    <location>
        <begin position="961"/>
        <end position="1122"/>
    </location>
</feature>
<dbReference type="InterPro" id="IPR014001">
    <property type="entry name" value="Helicase_ATP-bd"/>
</dbReference>
<evidence type="ECO:0000313" key="12">
    <source>
        <dbReference type="EMBL" id="KAG6743680.1"/>
    </source>
</evidence>
<dbReference type="GO" id="GO:0003676">
    <property type="term" value="F:nucleic acid binding"/>
    <property type="evidence" value="ECO:0007669"/>
    <property type="project" value="InterPro"/>
</dbReference>
<dbReference type="GO" id="GO:0005524">
    <property type="term" value="F:ATP binding"/>
    <property type="evidence" value="ECO:0007669"/>
    <property type="project" value="UniProtKB-KW"/>
</dbReference>
<evidence type="ECO:0000259" key="11">
    <source>
        <dbReference type="PROSITE" id="PS51194"/>
    </source>
</evidence>
<evidence type="ECO:0000256" key="3">
    <source>
        <dbReference type="ARBA" id="ARBA00022741"/>
    </source>
</evidence>
<dbReference type="InterPro" id="IPR000330">
    <property type="entry name" value="SNF2_N"/>
</dbReference>
<dbReference type="GO" id="GO:0016818">
    <property type="term" value="F:hydrolase activity, acting on acid anhydrides, in phosphorus-containing anhydrides"/>
    <property type="evidence" value="ECO:0007669"/>
    <property type="project" value="InterPro"/>
</dbReference>
<feature type="domain" description="Helicase ATP-binding" evidence="10">
    <location>
        <begin position="650"/>
        <end position="777"/>
    </location>
</feature>
<sequence length="1131" mass="127084">MDTLKSQCADMSAKCEGSQKGRDRKMFNEIAAVVKVQQMYRGYRTRRRMADSAVVAQELWLDVGDGKEVEVEECPRAKLQENSIKYLGPKEREQYECIIIGGKFFHKQSRNLVDTKGKWIFVLSPTNRLYAGQKKRGKFHHSSFLAGGATIAAGTVIIENGNLKFISPMSGHYRPTQEKFESFLSFFKDNGVNLDEVQVNQAIEYSSASDYAAKLSGSGSGKMMEVAKINIEPPPTMRTPLEEKDSKLQEVEKETRDESERTLSEEPKATIFDLNKWSTGAGPRIGSIADYPAEVRAQALEFVNLSSKTPPASMLRYAPTEEYQQIRQEQLPLVMNLDAWKDSSTFQDWLSFGSRPFRTGTTLACSFTTTIVGLRDAEINDHELLRFVPYRQCPYDEHAIKVLNSSSREMGYLSTPVAQVLSPLVDLRKINLEGEAAFSKVRHDTSIPCAVRILAKSADVQGVRNKILPIGLLLHDLPRASFGSYEGMGVQEKGRIENLGTLEPPKNVIKAKLLDHQQEGLWWLVNKEKSDELPPFWVVKDGLYLNVLTRHQTNRRPEPLHGGVFADDYGLGKTLTLLSLIAFDKVGNVTEGTGEEDRLEFVSSGKNWGRVSEKGTGEQKMHSLLDSNIKESSARMAGESSSALVAKKTLVVCPSAVCSTWENQLREHTQKGSLKLYKYYGDDRTKDAEELMKYDIVLTTYSTLVADGCEQKRYPLMKIEWWRVILDEAHVITNKANAQQSRELVKLTARRRWAVTGAPIQNGSFDLSSLMTFFRLDPLSTEYYWQELLQKHLANGDEKGFVRLQELMATISLRRIKDKVLVGLPSKTIETVSFEFSGEERELYNQMEADSKNVVGYFIAANKLRSRYISVLFSVIQLRQLCNDSALCSMELRSLLPSDNIGDGSKHPELLRKMIDGLQDGEDIVCTVCLDPPTDATITISPPESSDPENPEKLSRTIPSKVSALVKLLKESRVVNSISKSVVFSLFDKMLALMEEPLEDAGFNTLRLDASTDEIRQAEIIKEFSSAGADTVLLASLKTSGTGINLTAASKVYLLEPWWNSAVEEQAINRVHQYGQLENVRIVRLIAQNSIEERILEMQERKKVANEAFGRQGRPNEQQEASLDDLCRLLF</sequence>
<keyword evidence="4" id="KW-0863">Zinc-finger</keyword>
<dbReference type="CDD" id="cd18793">
    <property type="entry name" value="SF2_C_SNF"/>
    <property type="match status" value="1"/>
</dbReference>
<evidence type="ECO:0000259" key="10">
    <source>
        <dbReference type="PROSITE" id="PS51192"/>
    </source>
</evidence>
<dbReference type="PROSITE" id="PS50096">
    <property type="entry name" value="IQ"/>
    <property type="match status" value="1"/>
</dbReference>
<keyword evidence="4" id="KW-0862">Zinc</keyword>
<dbReference type="Pfam" id="PF08797">
    <property type="entry name" value="HIRAN"/>
    <property type="match status" value="1"/>
</dbReference>
<dbReference type="Proteomes" id="UP000886885">
    <property type="component" value="Chromosome 16D"/>
</dbReference>
<dbReference type="GO" id="GO:0008094">
    <property type="term" value="F:ATP-dependent activity, acting on DNA"/>
    <property type="evidence" value="ECO:0007669"/>
    <property type="project" value="TreeGrafter"/>
</dbReference>
<keyword evidence="3" id="KW-0547">Nucleotide-binding</keyword>
<evidence type="ECO:0000256" key="4">
    <source>
        <dbReference type="ARBA" id="ARBA00022771"/>
    </source>
</evidence>
<dbReference type="SMART" id="SM00490">
    <property type="entry name" value="HELICc"/>
    <property type="match status" value="1"/>
</dbReference>
<keyword evidence="2" id="KW-0479">Metal-binding</keyword>
<evidence type="ECO:0000256" key="8">
    <source>
        <dbReference type="ARBA" id="ARBA00023242"/>
    </source>
</evidence>
<dbReference type="PROSITE" id="PS51192">
    <property type="entry name" value="HELICASE_ATP_BIND_1"/>
    <property type="match status" value="1"/>
</dbReference>
<dbReference type="InterPro" id="IPR049730">
    <property type="entry name" value="SNF2/RAD54-like_C"/>
</dbReference>
<dbReference type="EMBL" id="JAAWWB010000032">
    <property type="protein sequence ID" value="KAG6743680.1"/>
    <property type="molecule type" value="Genomic_DNA"/>
</dbReference>
<comment type="caution">
    <text evidence="12">The sequence shown here is derived from an EMBL/GenBank/DDBJ whole genome shotgun (WGS) entry which is preliminary data.</text>
</comment>
<dbReference type="GO" id="GO:0004386">
    <property type="term" value="F:helicase activity"/>
    <property type="evidence" value="ECO:0007669"/>
    <property type="project" value="UniProtKB-KW"/>
</dbReference>
<accession>A0A8X7YE19</accession>
<dbReference type="GO" id="GO:0005634">
    <property type="term" value="C:nucleus"/>
    <property type="evidence" value="ECO:0007669"/>
    <property type="project" value="UniProtKB-SubCell"/>
</dbReference>
<dbReference type="InterPro" id="IPR014905">
    <property type="entry name" value="HIRAN"/>
</dbReference>
<gene>
    <name evidence="12" type="ORF">POTOM_052381</name>
</gene>
<dbReference type="PROSITE" id="PS51194">
    <property type="entry name" value="HELICASE_CTER"/>
    <property type="match status" value="1"/>
</dbReference>